<feature type="compositionally biased region" description="Basic and acidic residues" evidence="1">
    <location>
        <begin position="532"/>
        <end position="544"/>
    </location>
</feature>
<dbReference type="AlphaFoldDB" id="A0AAJ0MJQ8"/>
<feature type="compositionally biased region" description="Basic and acidic residues" evidence="1">
    <location>
        <begin position="481"/>
        <end position="501"/>
    </location>
</feature>
<reference evidence="2" key="2">
    <citation type="submission" date="2023-06" db="EMBL/GenBank/DDBJ databases">
        <authorList>
            <consortium name="Lawrence Berkeley National Laboratory"/>
            <person name="Haridas S."/>
            <person name="Hensen N."/>
            <person name="Bonometti L."/>
            <person name="Westerberg I."/>
            <person name="Brannstrom I.O."/>
            <person name="Guillou S."/>
            <person name="Cros-Aarteil S."/>
            <person name="Calhoun S."/>
            <person name="Kuo A."/>
            <person name="Mondo S."/>
            <person name="Pangilinan J."/>
            <person name="Riley R."/>
            <person name="Labutti K."/>
            <person name="Andreopoulos B."/>
            <person name="Lipzen A."/>
            <person name="Chen C."/>
            <person name="Yanf M."/>
            <person name="Daum C."/>
            <person name="Ng V."/>
            <person name="Clum A."/>
            <person name="Steindorff A."/>
            <person name="Ohm R."/>
            <person name="Martin F."/>
            <person name="Silar P."/>
            <person name="Natvig D."/>
            <person name="Lalanne C."/>
            <person name="Gautier V."/>
            <person name="Ament-Velasquez S.L."/>
            <person name="Kruys A."/>
            <person name="Hutchinson M.I."/>
            <person name="Powell A.J."/>
            <person name="Barry K."/>
            <person name="Miller A.N."/>
            <person name="Grigoriev I.V."/>
            <person name="Debuchy R."/>
            <person name="Gladieux P."/>
            <person name="Thoren M.H."/>
            <person name="Johannesson H."/>
        </authorList>
    </citation>
    <scope>NUCLEOTIDE SEQUENCE</scope>
    <source>
        <strain evidence="2">CBS 955.72</strain>
    </source>
</reference>
<comment type="caution">
    <text evidence="2">The sequence shown here is derived from an EMBL/GenBank/DDBJ whole genome shotgun (WGS) entry which is preliminary data.</text>
</comment>
<keyword evidence="3" id="KW-1185">Reference proteome</keyword>
<dbReference type="EMBL" id="JAUIQD010000001">
    <property type="protein sequence ID" value="KAK3363030.1"/>
    <property type="molecule type" value="Genomic_DNA"/>
</dbReference>
<reference evidence="2" key="1">
    <citation type="journal article" date="2023" name="Mol. Phylogenet. Evol.">
        <title>Genome-scale phylogeny and comparative genomics of the fungal order Sordariales.</title>
        <authorList>
            <person name="Hensen N."/>
            <person name="Bonometti L."/>
            <person name="Westerberg I."/>
            <person name="Brannstrom I.O."/>
            <person name="Guillou S."/>
            <person name="Cros-Aarteil S."/>
            <person name="Calhoun S."/>
            <person name="Haridas S."/>
            <person name="Kuo A."/>
            <person name="Mondo S."/>
            <person name="Pangilinan J."/>
            <person name="Riley R."/>
            <person name="LaButti K."/>
            <person name="Andreopoulos B."/>
            <person name="Lipzen A."/>
            <person name="Chen C."/>
            <person name="Yan M."/>
            <person name="Daum C."/>
            <person name="Ng V."/>
            <person name="Clum A."/>
            <person name="Steindorff A."/>
            <person name="Ohm R.A."/>
            <person name="Martin F."/>
            <person name="Silar P."/>
            <person name="Natvig D.O."/>
            <person name="Lalanne C."/>
            <person name="Gautier V."/>
            <person name="Ament-Velasquez S.L."/>
            <person name="Kruys A."/>
            <person name="Hutchinson M.I."/>
            <person name="Powell A.J."/>
            <person name="Barry K."/>
            <person name="Miller A.N."/>
            <person name="Grigoriev I.V."/>
            <person name="Debuchy R."/>
            <person name="Gladieux P."/>
            <person name="Hiltunen Thoren M."/>
            <person name="Johannesson H."/>
        </authorList>
    </citation>
    <scope>NUCLEOTIDE SEQUENCE</scope>
    <source>
        <strain evidence="2">CBS 955.72</strain>
    </source>
</reference>
<protein>
    <submittedName>
        <fullName evidence="2">Uncharacterized protein</fullName>
    </submittedName>
</protein>
<dbReference type="Proteomes" id="UP001275084">
    <property type="component" value="Unassembled WGS sequence"/>
</dbReference>
<feature type="region of interest" description="Disordered" evidence="1">
    <location>
        <begin position="532"/>
        <end position="551"/>
    </location>
</feature>
<name>A0AAJ0MJQ8_9PEZI</name>
<sequence length="551" mass="61447">MEQHQFTRPVLMTGVKRKFGRCDFKRFDNAASSPIRAGRGKIGKIEVDCKFIFTESHWGLLGPDRKPGGILYLDLDFRQPSDCKLRSATVLVTLEEDVGEGNDSETAWPVKFTDHYGPKHFRGIERSMRTKQTKNFTPTIQVLGHGAGGLGIDTEKTTHTASRWRFSGHISSSEGSIWYNTLRWELEENLLETQPMHSNVIHTAFALEHNARKFYMTVKVSGKLAHRSDRFKNKFKFGGGLTKEQETVTTMFVWSSEYSCPLILDKLAESLPLAMEYKNRCNVAVEIPDAQQADYFSTSTAAGGAQFQEATNQPPGLGDSQTFPGLGDRTWSGAGLPSSTPTAFLRMSDAEPTNDNMGIAAGFLTAQPIMRRGRETYQASEFSTAVTLVENVGESTSGRSSAFRSKAKAVDEEMDKQLKRQHRRDDGAVDAVDAMLLLQWLAKIGLIALGLIAELFGLRLGSGYESPAFEVQDENDMVKENGRSRMSKAGDPRFLIERSPDESDEETSITPGFSPTLRKTAFKSEFQALRESRAERFPSSRVQERNVVYEP</sequence>
<evidence type="ECO:0000313" key="2">
    <source>
        <dbReference type="EMBL" id="KAK3363030.1"/>
    </source>
</evidence>
<gene>
    <name evidence="2" type="ORF">B0T25DRAFT_28090</name>
</gene>
<evidence type="ECO:0000313" key="3">
    <source>
        <dbReference type="Proteomes" id="UP001275084"/>
    </source>
</evidence>
<feature type="region of interest" description="Disordered" evidence="1">
    <location>
        <begin position="481"/>
        <end position="516"/>
    </location>
</feature>
<organism evidence="2 3">
    <name type="scientific">Lasiosphaeria hispida</name>
    <dbReference type="NCBI Taxonomy" id="260671"/>
    <lineage>
        <taxon>Eukaryota</taxon>
        <taxon>Fungi</taxon>
        <taxon>Dikarya</taxon>
        <taxon>Ascomycota</taxon>
        <taxon>Pezizomycotina</taxon>
        <taxon>Sordariomycetes</taxon>
        <taxon>Sordariomycetidae</taxon>
        <taxon>Sordariales</taxon>
        <taxon>Lasiosphaeriaceae</taxon>
        <taxon>Lasiosphaeria</taxon>
    </lineage>
</organism>
<accession>A0AAJ0MJQ8</accession>
<proteinExistence type="predicted"/>
<evidence type="ECO:0000256" key="1">
    <source>
        <dbReference type="SAM" id="MobiDB-lite"/>
    </source>
</evidence>